<reference evidence="9" key="1">
    <citation type="journal article" date="2019" name="Int. J. Syst. Evol. Microbiol.">
        <title>The Global Catalogue of Microorganisms (GCM) 10K type strain sequencing project: providing services to taxonomists for standard genome sequencing and annotation.</title>
        <authorList>
            <consortium name="The Broad Institute Genomics Platform"/>
            <consortium name="The Broad Institute Genome Sequencing Center for Infectious Disease"/>
            <person name="Wu L."/>
            <person name="Ma J."/>
        </authorList>
    </citation>
    <scope>NUCLEOTIDE SEQUENCE [LARGE SCALE GENOMIC DNA]</scope>
    <source>
        <strain evidence="9">CGMCC 4.7393</strain>
    </source>
</reference>
<keyword evidence="9" id="KW-1185">Reference proteome</keyword>
<dbReference type="Pfam" id="PF00251">
    <property type="entry name" value="Glyco_hydro_32N"/>
    <property type="match status" value="1"/>
</dbReference>
<protein>
    <submittedName>
        <fullName evidence="8">Glycoside hydrolase family 32 protein</fullName>
    </submittedName>
</protein>
<dbReference type="GO" id="GO:0016787">
    <property type="term" value="F:hydrolase activity"/>
    <property type="evidence" value="ECO:0007669"/>
    <property type="project" value="UniProtKB-KW"/>
</dbReference>
<evidence type="ECO:0000256" key="5">
    <source>
        <dbReference type="SAM" id="SignalP"/>
    </source>
</evidence>
<evidence type="ECO:0000259" key="7">
    <source>
        <dbReference type="Pfam" id="PF08244"/>
    </source>
</evidence>
<dbReference type="Gene3D" id="2.115.10.20">
    <property type="entry name" value="Glycosyl hydrolase domain, family 43"/>
    <property type="match status" value="1"/>
</dbReference>
<evidence type="ECO:0000256" key="2">
    <source>
        <dbReference type="ARBA" id="ARBA00022801"/>
    </source>
</evidence>
<dbReference type="Gene3D" id="2.60.120.560">
    <property type="entry name" value="Exo-inulinase, domain 1"/>
    <property type="match status" value="1"/>
</dbReference>
<feature type="signal peptide" evidence="5">
    <location>
        <begin position="1"/>
        <end position="19"/>
    </location>
</feature>
<accession>A0ABW2DH39</accession>
<feature type="domain" description="Glycosyl hydrolase family 32 N-terminal" evidence="6">
    <location>
        <begin position="34"/>
        <end position="341"/>
    </location>
</feature>
<evidence type="ECO:0000256" key="1">
    <source>
        <dbReference type="ARBA" id="ARBA00009902"/>
    </source>
</evidence>
<dbReference type="Proteomes" id="UP001596405">
    <property type="component" value="Unassembled WGS sequence"/>
</dbReference>
<evidence type="ECO:0000256" key="4">
    <source>
        <dbReference type="RuleBase" id="RU362110"/>
    </source>
</evidence>
<dbReference type="RefSeq" id="WP_066615358.1">
    <property type="nucleotide sequence ID" value="NZ_JBHSYQ010000003.1"/>
</dbReference>
<dbReference type="InterPro" id="IPR013189">
    <property type="entry name" value="Glyco_hydro_32_C"/>
</dbReference>
<dbReference type="CDD" id="cd18622">
    <property type="entry name" value="GH32_Inu-like"/>
    <property type="match status" value="1"/>
</dbReference>
<keyword evidence="5" id="KW-0732">Signal</keyword>
<feature type="domain" description="Glycosyl hydrolase family 32 C-terminal" evidence="7">
    <location>
        <begin position="376"/>
        <end position="508"/>
    </location>
</feature>
<gene>
    <name evidence="8" type="ORF">ACFQHR_06195</name>
</gene>
<proteinExistence type="inferred from homology"/>
<dbReference type="InterPro" id="IPR023296">
    <property type="entry name" value="Glyco_hydro_beta-prop_sf"/>
</dbReference>
<dbReference type="PANTHER" id="PTHR42800:SF1">
    <property type="entry name" value="EXOINULINASE INUD (AFU_ORTHOLOGUE AFUA_5G00480)"/>
    <property type="match status" value="1"/>
</dbReference>
<evidence type="ECO:0000313" key="9">
    <source>
        <dbReference type="Proteomes" id="UP001596405"/>
    </source>
</evidence>
<evidence type="ECO:0000256" key="3">
    <source>
        <dbReference type="ARBA" id="ARBA00023295"/>
    </source>
</evidence>
<dbReference type="EMBL" id="JBHSYQ010000003">
    <property type="protein sequence ID" value="MFC6997207.1"/>
    <property type="molecule type" value="Genomic_DNA"/>
</dbReference>
<dbReference type="SMART" id="SM00640">
    <property type="entry name" value="Glyco_32"/>
    <property type="match status" value="1"/>
</dbReference>
<feature type="chain" id="PRO_5045418206" evidence="5">
    <location>
        <begin position="20"/>
        <end position="517"/>
    </location>
</feature>
<comment type="caution">
    <text evidence="8">The sequence shown here is derived from an EMBL/GenBank/DDBJ whole genome shotgun (WGS) entry which is preliminary data.</text>
</comment>
<dbReference type="PANTHER" id="PTHR42800">
    <property type="entry name" value="EXOINULINASE INUD (AFU_ORTHOLOGUE AFUA_5G00480)"/>
    <property type="match status" value="1"/>
</dbReference>
<dbReference type="SUPFAM" id="SSF49899">
    <property type="entry name" value="Concanavalin A-like lectins/glucanases"/>
    <property type="match status" value="1"/>
</dbReference>
<dbReference type="SUPFAM" id="SSF75005">
    <property type="entry name" value="Arabinanase/levansucrase/invertase"/>
    <property type="match status" value="1"/>
</dbReference>
<keyword evidence="3 4" id="KW-0326">Glycosidase</keyword>
<evidence type="ECO:0000313" key="8">
    <source>
        <dbReference type="EMBL" id="MFC6997207.1"/>
    </source>
</evidence>
<organism evidence="8 9">
    <name type="scientific">Rufibacter roseus</name>
    <dbReference type="NCBI Taxonomy" id="1567108"/>
    <lineage>
        <taxon>Bacteria</taxon>
        <taxon>Pseudomonadati</taxon>
        <taxon>Bacteroidota</taxon>
        <taxon>Cytophagia</taxon>
        <taxon>Cytophagales</taxon>
        <taxon>Hymenobacteraceae</taxon>
        <taxon>Rufibacter</taxon>
    </lineage>
</organism>
<dbReference type="Pfam" id="PF08244">
    <property type="entry name" value="Glyco_hydro_32C"/>
    <property type="match status" value="1"/>
</dbReference>
<keyword evidence="2 4" id="KW-0378">Hydrolase</keyword>
<dbReference type="InterPro" id="IPR001362">
    <property type="entry name" value="Glyco_hydro_32"/>
</dbReference>
<dbReference type="InterPro" id="IPR013148">
    <property type="entry name" value="Glyco_hydro_32_N"/>
</dbReference>
<dbReference type="InterPro" id="IPR013320">
    <property type="entry name" value="ConA-like_dom_sf"/>
</dbReference>
<sequence>MKRILLSAFVFCLTVSAYSQNKTEPTPQWRPSYHFSAPTNWINDPNGLIYVNGVYHLYFQHNPFENKWGHMSWGHATSKDLIHWQNLPVAIPEVINGDTTTWIFSGSMVRDKDNTSGFCEDDNCLVAVYTADQPNQKKESQFIAYSNDGGLSFTNYKGNPVIDLNRHDFRDPNVFWHESTQKWVMAVALPASFKVRFYSSSDLKDWQMLSDFGPEGYATHVWECPFLVQLPVDGNKNKKKWVLFVSSGGPTGSPFMQYYIGDFDGKEFKNDNPSNKLLTLDHGDSFYAAIPWNDVPNQKSTYIGWMVPQDQQTYPWRGNMSIPRDLSLKTTKDGVRVYQEPASIISATTLKTFPKKTKFSGIKTLNNGEVVINEESTFRNNSNWIEAEIDLGSADIVGFKIAQQKGEQGQVVQETVVGYDLDKGQLYVDRSKSGSGKIAENKVIQTASLQPVNGKIKLQILVDNSTLEVFANNGEVVISTLIFPDKESNAIAVFANGGTAKVKKLTLYNLSEDQQPK</sequence>
<evidence type="ECO:0000259" key="6">
    <source>
        <dbReference type="Pfam" id="PF00251"/>
    </source>
</evidence>
<name>A0ABW2DH39_9BACT</name>
<comment type="similarity">
    <text evidence="1 4">Belongs to the glycosyl hydrolase 32 family.</text>
</comment>